<proteinExistence type="predicted"/>
<gene>
    <name evidence="1" type="ORF">TRV_05532</name>
</gene>
<accession>D4DEG5</accession>
<dbReference type="RefSeq" id="XP_003020414.1">
    <property type="nucleotide sequence ID" value="XM_003020368.1"/>
</dbReference>
<dbReference type="GeneID" id="9584153"/>
<sequence>MIFFNLEKLSKFLGFSQAKKKKKKKKKVSERAAAA</sequence>
<dbReference type="Proteomes" id="UP000008383">
    <property type="component" value="Unassembled WGS sequence"/>
</dbReference>
<evidence type="ECO:0000313" key="2">
    <source>
        <dbReference type="Proteomes" id="UP000008383"/>
    </source>
</evidence>
<comment type="caution">
    <text evidence="1">The sequence shown here is derived from an EMBL/GenBank/DDBJ whole genome shotgun (WGS) entry which is preliminary data.</text>
</comment>
<protein>
    <submittedName>
        <fullName evidence="1">Uncharacterized protein</fullName>
    </submittedName>
</protein>
<dbReference type="KEGG" id="tve:TRV_05532"/>
<organism evidence="1 2">
    <name type="scientific">Trichophyton verrucosum (strain HKI 0517)</name>
    <dbReference type="NCBI Taxonomy" id="663202"/>
    <lineage>
        <taxon>Eukaryota</taxon>
        <taxon>Fungi</taxon>
        <taxon>Dikarya</taxon>
        <taxon>Ascomycota</taxon>
        <taxon>Pezizomycotina</taxon>
        <taxon>Eurotiomycetes</taxon>
        <taxon>Eurotiomycetidae</taxon>
        <taxon>Onygenales</taxon>
        <taxon>Arthrodermataceae</taxon>
        <taxon>Trichophyton</taxon>
    </lineage>
</organism>
<dbReference type="AlphaFoldDB" id="D4DEG5"/>
<reference evidence="2" key="1">
    <citation type="journal article" date="2011" name="Genome Biol.">
        <title>Comparative and functional genomics provide insights into the pathogenicity of dermatophytic fungi.</title>
        <authorList>
            <person name="Burmester A."/>
            <person name="Shelest E."/>
            <person name="Gloeckner G."/>
            <person name="Heddergott C."/>
            <person name="Schindler S."/>
            <person name="Staib P."/>
            <person name="Heidel A."/>
            <person name="Felder M."/>
            <person name="Petzold A."/>
            <person name="Szafranski K."/>
            <person name="Feuermann M."/>
            <person name="Pedruzzi I."/>
            <person name="Priebe S."/>
            <person name="Groth M."/>
            <person name="Winkler R."/>
            <person name="Li W."/>
            <person name="Kniemeyer O."/>
            <person name="Schroeckh V."/>
            <person name="Hertweck C."/>
            <person name="Hube B."/>
            <person name="White T.C."/>
            <person name="Platzer M."/>
            <person name="Guthke R."/>
            <person name="Heitman J."/>
            <person name="Woestemeyer J."/>
            <person name="Zipfel P.F."/>
            <person name="Monod M."/>
            <person name="Brakhage A.A."/>
        </authorList>
    </citation>
    <scope>NUCLEOTIDE SEQUENCE [LARGE SCALE GENOMIC DNA]</scope>
    <source>
        <strain evidence="2">HKI 0517</strain>
    </source>
</reference>
<dbReference type="EMBL" id="ACYE01000293">
    <property type="protein sequence ID" value="EFE39796.1"/>
    <property type="molecule type" value="Genomic_DNA"/>
</dbReference>
<keyword evidence="2" id="KW-1185">Reference proteome</keyword>
<dbReference type="HOGENOM" id="CLU_3368790_0_0_1"/>
<evidence type="ECO:0000313" key="1">
    <source>
        <dbReference type="EMBL" id="EFE39796.1"/>
    </source>
</evidence>
<name>D4DEG5_TRIVH</name>